<evidence type="ECO:0000313" key="3">
    <source>
        <dbReference type="Proteomes" id="UP000238605"/>
    </source>
</evidence>
<keyword evidence="3" id="KW-1185">Reference proteome</keyword>
<reference evidence="2 3" key="1">
    <citation type="submission" date="2018-02" db="EMBL/GenBank/DDBJ databases">
        <title>Reclassifiation of [Polyangium] brachysporum DSM 7029 as Guopingzhaonella breviflexa gen. nov., sp. nov., a member of the family Comamonadaceae.</title>
        <authorList>
            <person name="Tang B."/>
        </authorList>
    </citation>
    <scope>NUCLEOTIDE SEQUENCE [LARGE SCALE GENOMIC DNA]</scope>
    <source>
        <strain evidence="2 3">BCRC 80649</strain>
    </source>
</reference>
<evidence type="ECO:0008006" key="4">
    <source>
        <dbReference type="Google" id="ProtNLM"/>
    </source>
</evidence>
<dbReference type="RefSeq" id="WP_054018411.1">
    <property type="nucleotide sequence ID" value="NZ_PSNX01000004.1"/>
</dbReference>
<accession>A0A2S5SWI6</accession>
<gene>
    <name evidence="2" type="ORF">C1704_06650</name>
</gene>
<protein>
    <recommendedName>
        <fullName evidence="4">DUF4417 domain-containing protein</fullName>
    </recommendedName>
</protein>
<proteinExistence type="predicted"/>
<name>A0A2S5SWI6_9BURK</name>
<organism evidence="2 3">
    <name type="scientific">Caldimonas caldifontis</name>
    <dbReference type="NCBI Taxonomy" id="1452508"/>
    <lineage>
        <taxon>Bacteria</taxon>
        <taxon>Pseudomonadati</taxon>
        <taxon>Pseudomonadota</taxon>
        <taxon>Betaproteobacteria</taxon>
        <taxon>Burkholderiales</taxon>
        <taxon>Sphaerotilaceae</taxon>
        <taxon>Caldimonas</taxon>
    </lineage>
</organism>
<dbReference type="Proteomes" id="UP000238605">
    <property type="component" value="Unassembled WGS sequence"/>
</dbReference>
<comment type="caution">
    <text evidence="2">The sequence shown here is derived from an EMBL/GenBank/DDBJ whole genome shotgun (WGS) entry which is preliminary data.</text>
</comment>
<dbReference type="AlphaFoldDB" id="A0A2S5SWI6"/>
<dbReference type="EMBL" id="PSNX01000004">
    <property type="protein sequence ID" value="PPE67111.1"/>
    <property type="molecule type" value="Genomic_DNA"/>
</dbReference>
<sequence length="400" mass="44655">MLPLNAVRFASTFKDVGTSQPLLGCGSCIDRPVCGGLHLRDTGALLVDCLSFCHCEDRSKCDMVCPNKPAEYVRRHEEVDGWDLSTIPLARDVDMPRLPEWIPLLQGNLVGPRITSVDDCVALPLTYALKGRKHATRARTQQELASAYGVRPRHGWVLSGVQEDPAVERVWPLPDIGRIARQMVHAGAIFATSPDFSTVIDCPRQDNLHAMKRIAWVWYHMTQGGLCTALHVNGRTDHDFVRWAAFIRNQTAVKAIAYEFLTGTATKLSIGQHCQRLTELAKQVGRDLTLVVRGNAEAARSLRGTFKQVVIIDSTPYMRAMKRRKAYVNPGGKASYVSVQADSRRETRALLKHNIRVLRLAATAPFERPVEDRQASFDFRSSPAQQDTDDESPQMPLFTD</sequence>
<feature type="region of interest" description="Disordered" evidence="1">
    <location>
        <begin position="369"/>
        <end position="400"/>
    </location>
</feature>
<evidence type="ECO:0000313" key="2">
    <source>
        <dbReference type="EMBL" id="PPE67111.1"/>
    </source>
</evidence>
<dbReference type="OrthoDB" id="8895352at2"/>
<evidence type="ECO:0000256" key="1">
    <source>
        <dbReference type="SAM" id="MobiDB-lite"/>
    </source>
</evidence>